<name>S8ETB8_FOMSC</name>
<reference evidence="19 20" key="1">
    <citation type="journal article" date="2012" name="Science">
        <title>The Paleozoic origin of enzymatic lignin decomposition reconstructed from 31 fungal genomes.</title>
        <authorList>
            <person name="Floudas D."/>
            <person name="Binder M."/>
            <person name="Riley R."/>
            <person name="Barry K."/>
            <person name="Blanchette R.A."/>
            <person name="Henrissat B."/>
            <person name="Martinez A.T."/>
            <person name="Otillar R."/>
            <person name="Spatafora J.W."/>
            <person name="Yadav J.S."/>
            <person name="Aerts A."/>
            <person name="Benoit I."/>
            <person name="Boyd A."/>
            <person name="Carlson A."/>
            <person name="Copeland A."/>
            <person name="Coutinho P.M."/>
            <person name="de Vries R.P."/>
            <person name="Ferreira P."/>
            <person name="Findley K."/>
            <person name="Foster B."/>
            <person name="Gaskell J."/>
            <person name="Glotzer D."/>
            <person name="Gorecki P."/>
            <person name="Heitman J."/>
            <person name="Hesse C."/>
            <person name="Hori C."/>
            <person name="Igarashi K."/>
            <person name="Jurgens J.A."/>
            <person name="Kallen N."/>
            <person name="Kersten P."/>
            <person name="Kohler A."/>
            <person name="Kuees U."/>
            <person name="Kumar T.K.A."/>
            <person name="Kuo A."/>
            <person name="LaButti K."/>
            <person name="Larrondo L.F."/>
            <person name="Lindquist E."/>
            <person name="Ling A."/>
            <person name="Lombard V."/>
            <person name="Lucas S."/>
            <person name="Lundell T."/>
            <person name="Martin R."/>
            <person name="McLaughlin D.J."/>
            <person name="Morgenstern I."/>
            <person name="Morin E."/>
            <person name="Murat C."/>
            <person name="Nagy L.G."/>
            <person name="Nolan M."/>
            <person name="Ohm R.A."/>
            <person name="Patyshakuliyeva A."/>
            <person name="Rokas A."/>
            <person name="Ruiz-Duenas F.J."/>
            <person name="Sabat G."/>
            <person name="Salamov A."/>
            <person name="Samejima M."/>
            <person name="Schmutz J."/>
            <person name="Slot J.C."/>
            <person name="St John F."/>
            <person name="Stenlid J."/>
            <person name="Sun H."/>
            <person name="Sun S."/>
            <person name="Syed K."/>
            <person name="Tsang A."/>
            <person name="Wiebenga A."/>
            <person name="Young D."/>
            <person name="Pisabarro A."/>
            <person name="Eastwood D.C."/>
            <person name="Martin F."/>
            <person name="Cullen D."/>
            <person name="Grigoriev I.V."/>
            <person name="Hibbett D.S."/>
        </authorList>
    </citation>
    <scope>NUCLEOTIDE SEQUENCE</scope>
    <source>
        <strain evidence="20">FP-58527</strain>
    </source>
</reference>
<dbReference type="SUPFAM" id="SSF57850">
    <property type="entry name" value="RING/U-box"/>
    <property type="match status" value="1"/>
</dbReference>
<feature type="compositionally biased region" description="Low complexity" evidence="17">
    <location>
        <begin position="282"/>
        <end position="302"/>
    </location>
</feature>
<evidence type="ECO:0000256" key="9">
    <source>
        <dbReference type="ARBA" id="ARBA00022771"/>
    </source>
</evidence>
<dbReference type="Pfam" id="PF08746">
    <property type="entry name" value="zf-RING-like"/>
    <property type="match status" value="1"/>
</dbReference>
<keyword evidence="20" id="KW-1185">Reference proteome</keyword>
<dbReference type="PANTHER" id="PTHR20973:SF0">
    <property type="entry name" value="NON-STRUCTURAL MAINTENANCE OF CHROMOSOMES ELEMENT 1 HOMOLOG"/>
    <property type="match status" value="1"/>
</dbReference>
<dbReference type="InterPro" id="IPR013083">
    <property type="entry name" value="Znf_RING/FYVE/PHD"/>
</dbReference>
<keyword evidence="6 16" id="KW-0808">Transferase</keyword>
<evidence type="ECO:0000256" key="10">
    <source>
        <dbReference type="ARBA" id="ARBA00022786"/>
    </source>
</evidence>
<dbReference type="InterPro" id="IPR001841">
    <property type="entry name" value="Znf_RING"/>
</dbReference>
<dbReference type="FunFam" id="1.10.10.10:FF:000270">
    <property type="entry name" value="Non-structural maintenance of chromosomes element 1 homolog"/>
    <property type="match status" value="1"/>
</dbReference>
<comment type="subcellular location">
    <subcellularLocation>
        <location evidence="2 16">Nucleus</location>
    </subcellularLocation>
</comment>
<evidence type="ECO:0000259" key="18">
    <source>
        <dbReference type="PROSITE" id="PS50089"/>
    </source>
</evidence>
<evidence type="ECO:0000256" key="3">
    <source>
        <dbReference type="ARBA" id="ARBA00010258"/>
    </source>
</evidence>
<comment type="function">
    <text evidence="16">Acts in a DNA repair pathway for removal of UV-induced DNA damage that is distinct from classical nucleotide excision repair and in repair of ionizing radiation damage. Functions in homologous recombination repair of DNA double strand breaks and in recovery of stalled replication forks.</text>
</comment>
<dbReference type="GO" id="GO:0030915">
    <property type="term" value="C:Smc5-Smc6 complex"/>
    <property type="evidence" value="ECO:0007669"/>
    <property type="project" value="UniProtKB-UniRule"/>
</dbReference>
<dbReference type="GO" id="GO:0005634">
    <property type="term" value="C:nucleus"/>
    <property type="evidence" value="ECO:0007669"/>
    <property type="project" value="UniProtKB-SubCell"/>
</dbReference>
<comment type="similarity">
    <text evidence="3 16">Belongs to the NSE1 family.</text>
</comment>
<dbReference type="GO" id="GO:0008270">
    <property type="term" value="F:zinc ion binding"/>
    <property type="evidence" value="ECO:0007669"/>
    <property type="project" value="UniProtKB-KW"/>
</dbReference>
<evidence type="ECO:0000256" key="7">
    <source>
        <dbReference type="ARBA" id="ARBA00022723"/>
    </source>
</evidence>
<evidence type="ECO:0000256" key="16">
    <source>
        <dbReference type="RuleBase" id="RU368018"/>
    </source>
</evidence>
<dbReference type="OrthoDB" id="185455at2759"/>
<dbReference type="Proteomes" id="UP000015241">
    <property type="component" value="Unassembled WGS sequence"/>
</dbReference>
<dbReference type="Gene3D" id="1.10.10.10">
    <property type="entry name" value="Winged helix-like DNA-binding domain superfamily/Winged helix DNA-binding domain"/>
    <property type="match status" value="1"/>
</dbReference>
<dbReference type="EC" id="2.3.2.27" evidence="4 16"/>
<dbReference type="InterPro" id="IPR036388">
    <property type="entry name" value="WH-like_DNA-bd_sf"/>
</dbReference>
<proteinExistence type="inferred from homology"/>
<evidence type="ECO:0000256" key="12">
    <source>
        <dbReference type="ARBA" id="ARBA00023172"/>
    </source>
</evidence>
<dbReference type="PANTHER" id="PTHR20973">
    <property type="entry name" value="NON-SMC ELEMENT 1-RELATED"/>
    <property type="match status" value="1"/>
</dbReference>
<dbReference type="InterPro" id="IPR014857">
    <property type="entry name" value="Nse1_RING_C4HC3-type"/>
</dbReference>
<keyword evidence="12 16" id="KW-0233">DNA recombination</keyword>
<gene>
    <name evidence="19" type="ORF">FOMPIDRAFT_41992</name>
</gene>
<dbReference type="EMBL" id="KE504122">
    <property type="protein sequence ID" value="EPT06139.1"/>
    <property type="molecule type" value="Genomic_DNA"/>
</dbReference>
<dbReference type="FunCoup" id="S8ETB8">
    <property type="interactions" value="114"/>
</dbReference>
<evidence type="ECO:0000256" key="1">
    <source>
        <dbReference type="ARBA" id="ARBA00000900"/>
    </source>
</evidence>
<evidence type="ECO:0000256" key="11">
    <source>
        <dbReference type="ARBA" id="ARBA00022833"/>
    </source>
</evidence>
<dbReference type="Pfam" id="PF07574">
    <property type="entry name" value="SMC_Nse1"/>
    <property type="match status" value="1"/>
</dbReference>
<dbReference type="AlphaFoldDB" id="S8ETB8"/>
<dbReference type="Gene3D" id="3.30.40.10">
    <property type="entry name" value="Zinc/RING finger domain, C3HC4 (zinc finger)"/>
    <property type="match status" value="1"/>
</dbReference>
<dbReference type="GO" id="GO:0000724">
    <property type="term" value="P:double-strand break repair via homologous recombination"/>
    <property type="evidence" value="ECO:0007669"/>
    <property type="project" value="TreeGrafter"/>
</dbReference>
<keyword evidence="11 16" id="KW-0862">Zinc</keyword>
<keyword evidence="14 16" id="KW-0539">Nucleus</keyword>
<keyword evidence="8 16" id="KW-0227">DNA damage</keyword>
<keyword evidence="10 16" id="KW-0833">Ubl conjugation pathway</keyword>
<dbReference type="HOGENOM" id="CLU_045153_1_0_1"/>
<evidence type="ECO:0000256" key="17">
    <source>
        <dbReference type="SAM" id="MobiDB-lite"/>
    </source>
</evidence>
<keyword evidence="7 16" id="KW-0479">Metal-binding</keyword>
<dbReference type="PROSITE" id="PS50089">
    <property type="entry name" value="ZF_RING_2"/>
    <property type="match status" value="1"/>
</dbReference>
<evidence type="ECO:0000256" key="6">
    <source>
        <dbReference type="ARBA" id="ARBA00022679"/>
    </source>
</evidence>
<evidence type="ECO:0000256" key="8">
    <source>
        <dbReference type="ARBA" id="ARBA00022763"/>
    </source>
</evidence>
<dbReference type="Gene3D" id="3.90.1150.220">
    <property type="match status" value="1"/>
</dbReference>
<comment type="subunit">
    <text evidence="16">Component of the Smc5-Smc6 complex.</text>
</comment>
<accession>S8ETB8</accession>
<dbReference type="STRING" id="743788.S8ETB8"/>
<organism evidence="19 20">
    <name type="scientific">Fomitopsis schrenkii</name>
    <name type="common">Brown rot fungus</name>
    <dbReference type="NCBI Taxonomy" id="2126942"/>
    <lineage>
        <taxon>Eukaryota</taxon>
        <taxon>Fungi</taxon>
        <taxon>Dikarya</taxon>
        <taxon>Basidiomycota</taxon>
        <taxon>Agaricomycotina</taxon>
        <taxon>Agaricomycetes</taxon>
        <taxon>Polyporales</taxon>
        <taxon>Fomitopsis</taxon>
    </lineage>
</organism>
<dbReference type="GO" id="GO:0061630">
    <property type="term" value="F:ubiquitin protein ligase activity"/>
    <property type="evidence" value="ECO:0007669"/>
    <property type="project" value="UniProtKB-EC"/>
</dbReference>
<feature type="region of interest" description="Disordered" evidence="17">
    <location>
        <begin position="253"/>
        <end position="344"/>
    </location>
</feature>
<keyword evidence="13 16" id="KW-0234">DNA repair</keyword>
<evidence type="ECO:0000256" key="14">
    <source>
        <dbReference type="ARBA" id="ARBA00023242"/>
    </source>
</evidence>
<evidence type="ECO:0000256" key="15">
    <source>
        <dbReference type="PROSITE-ProRule" id="PRU00175"/>
    </source>
</evidence>
<feature type="compositionally biased region" description="Basic and acidic residues" evidence="17">
    <location>
        <begin position="253"/>
        <end position="270"/>
    </location>
</feature>
<evidence type="ECO:0000313" key="19">
    <source>
        <dbReference type="EMBL" id="EPT06139.1"/>
    </source>
</evidence>
<keyword evidence="9 15" id="KW-0863">Zinc-finger</keyword>
<dbReference type="InParanoid" id="S8ETB8"/>
<protein>
    <recommendedName>
        <fullName evidence="5 16">Non-structural maintenance of chromosomes element 1 homolog</fullName>
        <ecNumber evidence="4 16">2.3.2.27</ecNumber>
    </recommendedName>
</protein>
<evidence type="ECO:0000256" key="13">
    <source>
        <dbReference type="ARBA" id="ARBA00023204"/>
    </source>
</evidence>
<feature type="compositionally biased region" description="Acidic residues" evidence="17">
    <location>
        <begin position="271"/>
        <end position="281"/>
    </location>
</feature>
<evidence type="ECO:0000256" key="5">
    <source>
        <dbReference type="ARBA" id="ARBA00019422"/>
    </source>
</evidence>
<feature type="compositionally biased region" description="Acidic residues" evidence="17">
    <location>
        <begin position="315"/>
        <end position="328"/>
    </location>
</feature>
<evidence type="ECO:0000256" key="2">
    <source>
        <dbReference type="ARBA" id="ARBA00004123"/>
    </source>
</evidence>
<sequence>MVSSNDVQRLFLQAVLSRRIMTREVALKLWEKCVDAVKAANDALEIEFSGDRNSWDEFVSSINDALNPMHMEFAHMSDEITGKEMCALVNRKGDEVAQLATEYSALEITYFKAVLHQIVTAPNEAFCISSMAALRETNNLNMTKSQAEVVLSSFVAKGWLVKSKRGRYSLSLRTLMELLPYLKSTYPNNLLECTICMEVVTRGISCYTNNCHTHLHAHCFEKYRRRSQNCPTCQANWSTEANARKLDKIGEAAYKEGQDGHRRRPLREPSDSDEDDEDGDAEPSQASQSQPSQSQPSQSQPSGTQRRKKKAVREEDMEVDEDEEEDEPKPEPEPRRTQKRKTRR</sequence>
<comment type="catalytic activity">
    <reaction evidence="1 16">
        <text>S-ubiquitinyl-[E2 ubiquitin-conjugating enzyme]-L-cysteine + [acceptor protein]-L-lysine = [E2 ubiquitin-conjugating enzyme]-L-cysteine + N(6)-ubiquitinyl-[acceptor protein]-L-lysine.</text>
        <dbReference type="EC" id="2.3.2.27"/>
    </reaction>
</comment>
<dbReference type="eggNOG" id="KOG4718">
    <property type="taxonomic scope" value="Eukaryota"/>
</dbReference>
<evidence type="ECO:0000313" key="20">
    <source>
        <dbReference type="Proteomes" id="UP000015241"/>
    </source>
</evidence>
<feature type="domain" description="RING-type" evidence="18">
    <location>
        <begin position="193"/>
        <end position="234"/>
    </location>
</feature>
<evidence type="ECO:0000256" key="4">
    <source>
        <dbReference type="ARBA" id="ARBA00012483"/>
    </source>
</evidence>
<dbReference type="InterPro" id="IPR011513">
    <property type="entry name" value="Nse1"/>
</dbReference>